<dbReference type="InterPro" id="IPR050437">
    <property type="entry name" value="Ribos_protein_bS1-like"/>
</dbReference>
<evidence type="ECO:0000259" key="2">
    <source>
        <dbReference type="PROSITE" id="PS50126"/>
    </source>
</evidence>
<dbReference type="PANTHER" id="PTHR10724">
    <property type="entry name" value="30S RIBOSOMAL PROTEIN S1"/>
    <property type="match status" value="1"/>
</dbReference>
<dbReference type="KEGG" id="mri:Mal4_08690"/>
<dbReference type="EMBL" id="CP036275">
    <property type="protein sequence ID" value="QDU36582.1"/>
    <property type="molecule type" value="Genomic_DNA"/>
</dbReference>
<dbReference type="CDD" id="cd05685">
    <property type="entry name" value="S1_Tex"/>
    <property type="match status" value="1"/>
</dbReference>
<dbReference type="FunFam" id="1.10.10.650:FF:000001">
    <property type="entry name" value="S1 RNA-binding domain 1"/>
    <property type="match status" value="1"/>
</dbReference>
<dbReference type="SUPFAM" id="SSF50249">
    <property type="entry name" value="Nucleic acid-binding proteins"/>
    <property type="match status" value="1"/>
</dbReference>
<keyword evidence="4" id="KW-1185">Reference proteome</keyword>
<dbReference type="Pfam" id="PF00575">
    <property type="entry name" value="S1"/>
    <property type="match status" value="1"/>
</dbReference>
<dbReference type="Pfam" id="PF09371">
    <property type="entry name" value="Tex_N"/>
    <property type="match status" value="1"/>
</dbReference>
<dbReference type="FunFam" id="3.30.420.140:FF:000001">
    <property type="entry name" value="RNA-binding transcriptional accessory protein"/>
    <property type="match status" value="1"/>
</dbReference>
<protein>
    <submittedName>
        <fullName evidence="3">30S ribosomal protein S1</fullName>
    </submittedName>
</protein>
<name>A0A517Z284_9PLAN</name>
<dbReference type="PROSITE" id="PS50126">
    <property type="entry name" value="S1"/>
    <property type="match status" value="1"/>
</dbReference>
<dbReference type="InterPro" id="IPR055179">
    <property type="entry name" value="Tex-like_central_region"/>
</dbReference>
<dbReference type="InterPro" id="IPR023319">
    <property type="entry name" value="Tex-like_HTH_dom_sf"/>
</dbReference>
<dbReference type="Gene3D" id="3.30.420.140">
    <property type="entry name" value="YqgF/RNase H-like domain"/>
    <property type="match status" value="1"/>
</dbReference>
<dbReference type="FunFam" id="2.40.50.140:FF:000051">
    <property type="entry name" value="RNA-binding transcriptional accessory protein"/>
    <property type="match status" value="1"/>
</dbReference>
<dbReference type="GO" id="GO:0003735">
    <property type="term" value="F:structural constituent of ribosome"/>
    <property type="evidence" value="ECO:0007669"/>
    <property type="project" value="TreeGrafter"/>
</dbReference>
<dbReference type="FunFam" id="1.10.150.310:FF:000001">
    <property type="entry name" value="RNA-binding transcriptional accessory protein"/>
    <property type="match status" value="1"/>
</dbReference>
<dbReference type="InterPro" id="IPR037027">
    <property type="entry name" value="YqgF/RNaseH-like_dom_sf"/>
</dbReference>
<dbReference type="Gene3D" id="2.40.50.140">
    <property type="entry name" value="Nucleic acid-binding proteins"/>
    <property type="match status" value="1"/>
</dbReference>
<dbReference type="OrthoDB" id="9804714at2"/>
<sequence>MDSIAIDTARVAKELQLSESQIANTVALLDEGNTVPFITRYRKERTGGLDEEQIRDVQQRVNSLRQLAERATAILRLIDAQGKLTPALRKQIEAADSLKRLEDLYLPYRPKRKSRAEAARQRGLEPFADAIWNADKSFANLKARAADFVDPEKELADVDAVLQGTADILAERIGEDPAVRDEVRKITWRTGQLNSKAVDATAEAAKPYRDYFEYSEAVAKVPPHRVLALNRGEKEKALRIKLTWNDEAVLGAIDRILGLSSHRFGDFLQECAADATQRLLHASLEREVRRELTERAEEHAVSVFARNLRNLLLQPPLKGERVLAIDPGFRTGCKIVVLDELGGLLTHDVVYVTGSAEKRVATKQKLANLLASHECRLIAIGNGTACRETEELVAEMIAEHSADARYVIVNEAGASVYSASAAARSEFPDLDATVRGTVSIGRRLLDPLSELVKIDPQHIGVGMYQHDLNEKSLHESLESVIESCVNYVGVDINSASAALLRHVSGLNQLLAQRVVQWRDEHGRFKSRRQLLDVPGIGEAKFTQAAGFLRVNGGDEALDRTWIHPESYHVAYRILEQLGIEGSCFSGGTPPENVQEQLKSADVNALASDLEVGHPTLQDILASLARPGRDPRTDLPGPVFKQGVLRLEDLHEGMELTGTVLNVVDFGAFVDIGVKDSGLVHISRMSNGFVRNPHDVVSVGDVITVWVLDVDVDRHRVSLTMVRPGTPAAEKSPTQAPAGKQERRQQKPSGSSGSPKKSGRRKGGQRTPTPPLSAEQQSGAEPLRGFDELKQLWKKKQN</sequence>
<dbReference type="GO" id="GO:0005737">
    <property type="term" value="C:cytoplasm"/>
    <property type="evidence" value="ECO:0007669"/>
    <property type="project" value="UniProtKB-ARBA"/>
</dbReference>
<feature type="region of interest" description="Disordered" evidence="1">
    <location>
        <begin position="720"/>
        <end position="797"/>
    </location>
</feature>
<dbReference type="SUPFAM" id="SSF53098">
    <property type="entry name" value="Ribonuclease H-like"/>
    <property type="match status" value="1"/>
</dbReference>
<dbReference type="InterPro" id="IPR003029">
    <property type="entry name" value="S1_domain"/>
</dbReference>
<dbReference type="PANTHER" id="PTHR10724:SF10">
    <property type="entry name" value="S1 RNA-BINDING DOMAIN-CONTAINING PROTEIN 1"/>
    <property type="match status" value="1"/>
</dbReference>
<dbReference type="InterPro" id="IPR032639">
    <property type="entry name" value="Tex_YqgF"/>
</dbReference>
<dbReference type="GO" id="GO:0006139">
    <property type="term" value="P:nucleobase-containing compound metabolic process"/>
    <property type="evidence" value="ECO:0007669"/>
    <property type="project" value="InterPro"/>
</dbReference>
<dbReference type="InterPro" id="IPR023323">
    <property type="entry name" value="Tex-like_dom_sf"/>
</dbReference>
<dbReference type="Gene3D" id="1.10.10.650">
    <property type="entry name" value="RuvA domain 2-like"/>
    <property type="match status" value="1"/>
</dbReference>
<keyword evidence="3" id="KW-0687">Ribonucleoprotein</keyword>
<dbReference type="GO" id="GO:0003729">
    <property type="term" value="F:mRNA binding"/>
    <property type="evidence" value="ECO:0007669"/>
    <property type="project" value="TreeGrafter"/>
</dbReference>
<dbReference type="Proteomes" id="UP000320496">
    <property type="component" value="Chromosome"/>
</dbReference>
<organism evidence="3 4">
    <name type="scientific">Maioricimonas rarisocia</name>
    <dbReference type="NCBI Taxonomy" id="2528026"/>
    <lineage>
        <taxon>Bacteria</taxon>
        <taxon>Pseudomonadati</taxon>
        <taxon>Planctomycetota</taxon>
        <taxon>Planctomycetia</taxon>
        <taxon>Planctomycetales</taxon>
        <taxon>Planctomycetaceae</taxon>
        <taxon>Maioricimonas</taxon>
    </lineage>
</organism>
<dbReference type="InterPro" id="IPR041692">
    <property type="entry name" value="HHH_9"/>
</dbReference>
<dbReference type="Pfam" id="PF22706">
    <property type="entry name" value="Tex_central_region"/>
    <property type="match status" value="1"/>
</dbReference>
<accession>A0A517Z284</accession>
<dbReference type="Pfam" id="PF17674">
    <property type="entry name" value="HHH_9"/>
    <property type="match status" value="1"/>
</dbReference>
<dbReference type="InterPro" id="IPR018974">
    <property type="entry name" value="Tex-like_N"/>
</dbReference>
<dbReference type="InterPro" id="IPR006641">
    <property type="entry name" value="YqgF/RNaseH-like_dom"/>
</dbReference>
<dbReference type="AlphaFoldDB" id="A0A517Z284"/>
<proteinExistence type="predicted"/>
<dbReference type="SUPFAM" id="SSF158832">
    <property type="entry name" value="Tex N-terminal region-like"/>
    <property type="match status" value="1"/>
</dbReference>
<dbReference type="InterPro" id="IPR010994">
    <property type="entry name" value="RuvA_2-like"/>
</dbReference>
<dbReference type="SUPFAM" id="SSF47781">
    <property type="entry name" value="RuvA domain 2-like"/>
    <property type="match status" value="2"/>
</dbReference>
<dbReference type="GO" id="GO:0006412">
    <property type="term" value="P:translation"/>
    <property type="evidence" value="ECO:0007669"/>
    <property type="project" value="TreeGrafter"/>
</dbReference>
<dbReference type="Pfam" id="PF16921">
    <property type="entry name" value="Tex_YqgF"/>
    <property type="match status" value="1"/>
</dbReference>
<dbReference type="SMART" id="SM00732">
    <property type="entry name" value="YqgFc"/>
    <property type="match status" value="1"/>
</dbReference>
<dbReference type="SMART" id="SM00316">
    <property type="entry name" value="S1"/>
    <property type="match status" value="1"/>
</dbReference>
<dbReference type="InterPro" id="IPR012340">
    <property type="entry name" value="NA-bd_OB-fold"/>
</dbReference>
<evidence type="ECO:0000313" key="3">
    <source>
        <dbReference type="EMBL" id="QDU36582.1"/>
    </source>
</evidence>
<dbReference type="Gene3D" id="1.10.3500.10">
    <property type="entry name" value="Tex N-terminal region-like"/>
    <property type="match status" value="1"/>
</dbReference>
<feature type="compositionally biased region" description="Low complexity" evidence="1">
    <location>
        <begin position="746"/>
        <end position="755"/>
    </location>
</feature>
<evidence type="ECO:0000313" key="4">
    <source>
        <dbReference type="Proteomes" id="UP000320496"/>
    </source>
</evidence>
<gene>
    <name evidence="3" type="primary">rpsA_1</name>
    <name evidence="3" type="ORF">Mal4_08690</name>
</gene>
<dbReference type="InterPro" id="IPR044146">
    <property type="entry name" value="S1_Tex"/>
</dbReference>
<dbReference type="RefSeq" id="WP_145367227.1">
    <property type="nucleotide sequence ID" value="NZ_CP036275.1"/>
</dbReference>
<dbReference type="Gene3D" id="1.10.150.310">
    <property type="entry name" value="Tex RuvX-like domain-like"/>
    <property type="match status" value="1"/>
</dbReference>
<evidence type="ECO:0000256" key="1">
    <source>
        <dbReference type="SAM" id="MobiDB-lite"/>
    </source>
</evidence>
<dbReference type="InterPro" id="IPR012337">
    <property type="entry name" value="RNaseH-like_sf"/>
</dbReference>
<reference evidence="3 4" key="1">
    <citation type="submission" date="2019-02" db="EMBL/GenBank/DDBJ databases">
        <title>Deep-cultivation of Planctomycetes and their phenomic and genomic characterization uncovers novel biology.</title>
        <authorList>
            <person name="Wiegand S."/>
            <person name="Jogler M."/>
            <person name="Boedeker C."/>
            <person name="Pinto D."/>
            <person name="Vollmers J."/>
            <person name="Rivas-Marin E."/>
            <person name="Kohn T."/>
            <person name="Peeters S.H."/>
            <person name="Heuer A."/>
            <person name="Rast P."/>
            <person name="Oberbeckmann S."/>
            <person name="Bunk B."/>
            <person name="Jeske O."/>
            <person name="Meyerdierks A."/>
            <person name="Storesund J.E."/>
            <person name="Kallscheuer N."/>
            <person name="Luecker S."/>
            <person name="Lage O.M."/>
            <person name="Pohl T."/>
            <person name="Merkel B.J."/>
            <person name="Hornburger P."/>
            <person name="Mueller R.-W."/>
            <person name="Bruemmer F."/>
            <person name="Labrenz M."/>
            <person name="Spormann A.M."/>
            <person name="Op den Camp H."/>
            <person name="Overmann J."/>
            <person name="Amann R."/>
            <person name="Jetten M.S.M."/>
            <person name="Mascher T."/>
            <person name="Medema M.H."/>
            <person name="Devos D.P."/>
            <person name="Kaster A.-K."/>
            <person name="Ovreas L."/>
            <person name="Rohde M."/>
            <person name="Galperin M.Y."/>
            <person name="Jogler C."/>
        </authorList>
    </citation>
    <scope>NUCLEOTIDE SEQUENCE [LARGE SCALE GENOMIC DNA]</scope>
    <source>
        <strain evidence="3 4">Mal4</strain>
    </source>
</reference>
<feature type="domain" description="S1 motif" evidence="2">
    <location>
        <begin position="652"/>
        <end position="721"/>
    </location>
</feature>
<keyword evidence="3" id="KW-0689">Ribosomal protein</keyword>
<dbReference type="GO" id="GO:0005840">
    <property type="term" value="C:ribosome"/>
    <property type="evidence" value="ECO:0007669"/>
    <property type="project" value="UniProtKB-KW"/>
</dbReference>
<dbReference type="Pfam" id="PF12836">
    <property type="entry name" value="HHH_3"/>
    <property type="match status" value="1"/>
</dbReference>